<evidence type="ECO:0000256" key="1">
    <source>
        <dbReference type="SAM" id="Phobius"/>
    </source>
</evidence>
<keyword evidence="4" id="KW-1185">Reference proteome</keyword>
<organism evidence="3 4">
    <name type="scientific">Actinoplanes digitatis</name>
    <dbReference type="NCBI Taxonomy" id="1868"/>
    <lineage>
        <taxon>Bacteria</taxon>
        <taxon>Bacillati</taxon>
        <taxon>Actinomycetota</taxon>
        <taxon>Actinomycetes</taxon>
        <taxon>Micromonosporales</taxon>
        <taxon>Micromonosporaceae</taxon>
        <taxon>Actinoplanes</taxon>
    </lineage>
</organism>
<keyword evidence="2" id="KW-0732">Signal</keyword>
<feature type="signal peptide" evidence="2">
    <location>
        <begin position="1"/>
        <end position="25"/>
    </location>
</feature>
<keyword evidence="1" id="KW-1133">Transmembrane helix</keyword>
<name>A0A7W7I6K8_9ACTN</name>
<comment type="caution">
    <text evidence="3">The sequence shown here is derived from an EMBL/GenBank/DDBJ whole genome shotgun (WGS) entry which is preliminary data.</text>
</comment>
<dbReference type="GO" id="GO:0006508">
    <property type="term" value="P:proteolysis"/>
    <property type="evidence" value="ECO:0007669"/>
    <property type="project" value="UniProtKB-KW"/>
</dbReference>
<dbReference type="GO" id="GO:0008233">
    <property type="term" value="F:peptidase activity"/>
    <property type="evidence" value="ECO:0007669"/>
    <property type="project" value="UniProtKB-KW"/>
</dbReference>
<keyword evidence="1" id="KW-0812">Transmembrane</keyword>
<feature type="transmembrane region" description="Helical" evidence="1">
    <location>
        <begin position="100"/>
        <end position="117"/>
    </location>
</feature>
<feature type="transmembrane region" description="Helical" evidence="1">
    <location>
        <begin position="35"/>
        <end position="52"/>
    </location>
</feature>
<sequence length="135" mass="14043">MEERRSARVGTVSGLALLAGGTAMAAVAGDTHTIFSSTLLGLLAVVMGHALLTEIRRQARRRSAGGWAVQDTVNSVLLAVFAVGALTATVLPVAAPPIRAVGLILTIGYAVSCVYFVRERRRAITTPTSEEAAGR</sequence>
<feature type="chain" id="PRO_5030550900" evidence="2">
    <location>
        <begin position="26"/>
        <end position="135"/>
    </location>
</feature>
<evidence type="ECO:0000313" key="3">
    <source>
        <dbReference type="EMBL" id="MBB4767249.1"/>
    </source>
</evidence>
<protein>
    <submittedName>
        <fullName evidence="3">Membrane protein implicated in regulation of membrane protease activity</fullName>
    </submittedName>
</protein>
<keyword evidence="3" id="KW-0378">Hydrolase</keyword>
<keyword evidence="1" id="KW-0472">Membrane</keyword>
<dbReference type="EMBL" id="JACHNH010000001">
    <property type="protein sequence ID" value="MBB4767249.1"/>
    <property type="molecule type" value="Genomic_DNA"/>
</dbReference>
<evidence type="ECO:0000256" key="2">
    <source>
        <dbReference type="SAM" id="SignalP"/>
    </source>
</evidence>
<feature type="transmembrane region" description="Helical" evidence="1">
    <location>
        <begin position="73"/>
        <end position="94"/>
    </location>
</feature>
<gene>
    <name evidence="3" type="ORF">BJ971_007805</name>
</gene>
<reference evidence="3 4" key="1">
    <citation type="submission" date="2020-08" db="EMBL/GenBank/DDBJ databases">
        <title>Sequencing the genomes of 1000 actinobacteria strains.</title>
        <authorList>
            <person name="Klenk H.-P."/>
        </authorList>
    </citation>
    <scope>NUCLEOTIDE SEQUENCE [LARGE SCALE GENOMIC DNA]</scope>
    <source>
        <strain evidence="3 4">DSM 43149</strain>
    </source>
</reference>
<keyword evidence="3" id="KW-0645">Protease</keyword>
<dbReference type="RefSeq" id="WP_184998297.1">
    <property type="nucleotide sequence ID" value="NZ_BOMK01000070.1"/>
</dbReference>
<accession>A0A7W7I6K8</accession>
<proteinExistence type="predicted"/>
<dbReference type="Proteomes" id="UP000578112">
    <property type="component" value="Unassembled WGS sequence"/>
</dbReference>
<evidence type="ECO:0000313" key="4">
    <source>
        <dbReference type="Proteomes" id="UP000578112"/>
    </source>
</evidence>
<dbReference type="AlphaFoldDB" id="A0A7W7I6K8"/>